<comment type="catalytic activity">
    <reaction evidence="8">
        <text>N-terminal L-methionyl-L-valyl-[protein] + acetyl-CoA = N-terminal N(alpha)-acetyl-L-methionyl-L-valyl-[protein] + CoA + H(+)</text>
        <dbReference type="Rhea" id="RHEA:50572"/>
        <dbReference type="Rhea" id="RHEA-COMP:12730"/>
        <dbReference type="Rhea" id="RHEA-COMP:12731"/>
        <dbReference type="ChEBI" id="CHEBI:15378"/>
        <dbReference type="ChEBI" id="CHEBI:57287"/>
        <dbReference type="ChEBI" id="CHEBI:57288"/>
        <dbReference type="ChEBI" id="CHEBI:133402"/>
        <dbReference type="ChEBI" id="CHEBI:133403"/>
        <dbReference type="EC" id="2.3.1.258"/>
    </reaction>
</comment>
<name>A0A448X101_9PLAT</name>
<dbReference type="Proteomes" id="UP000784294">
    <property type="component" value="Unassembled WGS sequence"/>
</dbReference>
<comment type="catalytic activity">
    <reaction evidence="6">
        <text>N-terminal L-methionyl-L-phenylalanyl-[protein] + acetyl-CoA = N-terminal N(alpha)-acetyl-L-methionyl-L-phenylalanyl-[protein] + CoA + H(+)</text>
        <dbReference type="Rhea" id="RHEA:50528"/>
        <dbReference type="Rhea" id="RHEA-COMP:12715"/>
        <dbReference type="Rhea" id="RHEA-COMP:12716"/>
        <dbReference type="ChEBI" id="CHEBI:15378"/>
        <dbReference type="ChEBI" id="CHEBI:57287"/>
        <dbReference type="ChEBI" id="CHEBI:57288"/>
        <dbReference type="ChEBI" id="CHEBI:133382"/>
        <dbReference type="ChEBI" id="CHEBI:133383"/>
        <dbReference type="EC" id="2.3.1.258"/>
    </reaction>
</comment>
<keyword evidence="14" id="KW-1185">Reference proteome</keyword>
<proteinExistence type="predicted"/>
<keyword evidence="1" id="KW-0808">Transferase</keyword>
<reference evidence="13" key="1">
    <citation type="submission" date="2018-11" db="EMBL/GenBank/DDBJ databases">
        <authorList>
            <consortium name="Pathogen Informatics"/>
        </authorList>
    </citation>
    <scope>NUCLEOTIDE SEQUENCE</scope>
</reference>
<comment type="caution">
    <text evidence="13">The sequence shown here is derived from an EMBL/GenBank/DDBJ whole genome shotgun (WGS) entry which is preliminary data.</text>
</comment>
<organism evidence="13 14">
    <name type="scientific">Protopolystoma xenopodis</name>
    <dbReference type="NCBI Taxonomy" id="117903"/>
    <lineage>
        <taxon>Eukaryota</taxon>
        <taxon>Metazoa</taxon>
        <taxon>Spiralia</taxon>
        <taxon>Lophotrochozoa</taxon>
        <taxon>Platyhelminthes</taxon>
        <taxon>Monogenea</taxon>
        <taxon>Polyopisthocotylea</taxon>
        <taxon>Polystomatidea</taxon>
        <taxon>Polystomatidae</taxon>
        <taxon>Protopolystoma</taxon>
    </lineage>
</organism>
<dbReference type="InterPro" id="IPR000182">
    <property type="entry name" value="GNAT_dom"/>
</dbReference>
<evidence type="ECO:0000256" key="7">
    <source>
        <dbReference type="ARBA" id="ARBA00048618"/>
    </source>
</evidence>
<comment type="catalytic activity">
    <reaction evidence="10">
        <text>N-terminal L-methionyl-L-leucyl-[protein] + acetyl-CoA = N-terminal N(alpha)-acetyl-L-methionyl-L-leucyl-[protein] + CoA + H(+)</text>
        <dbReference type="Rhea" id="RHEA:50520"/>
        <dbReference type="Rhea" id="RHEA-COMP:12711"/>
        <dbReference type="Rhea" id="RHEA-COMP:12712"/>
        <dbReference type="ChEBI" id="CHEBI:15378"/>
        <dbReference type="ChEBI" id="CHEBI:57287"/>
        <dbReference type="ChEBI" id="CHEBI:57288"/>
        <dbReference type="ChEBI" id="CHEBI:133377"/>
        <dbReference type="ChEBI" id="CHEBI:133378"/>
        <dbReference type="EC" id="2.3.1.258"/>
    </reaction>
</comment>
<evidence type="ECO:0000256" key="4">
    <source>
        <dbReference type="ARBA" id="ARBA00048251"/>
    </source>
</evidence>
<dbReference type="InterPro" id="IPR051556">
    <property type="entry name" value="N-term/lysine_N-AcTrnsfr"/>
</dbReference>
<comment type="catalytic activity">
    <reaction evidence="9">
        <text>N-terminal L-methionyl-L-alanyl-[protein] + acetyl-CoA = N-terminal N(alpha)-acetyl-L-methionyl-L-alanyl-[protein] + CoA + H(+)</text>
        <dbReference type="Rhea" id="RHEA:50564"/>
        <dbReference type="Rhea" id="RHEA-COMP:12726"/>
        <dbReference type="Rhea" id="RHEA-COMP:12727"/>
        <dbReference type="ChEBI" id="CHEBI:15378"/>
        <dbReference type="ChEBI" id="CHEBI:57287"/>
        <dbReference type="ChEBI" id="CHEBI:57288"/>
        <dbReference type="ChEBI" id="CHEBI:133398"/>
        <dbReference type="ChEBI" id="CHEBI:133399"/>
        <dbReference type="EC" id="2.3.1.258"/>
    </reaction>
</comment>
<comment type="catalytic activity">
    <reaction evidence="7">
        <text>N-terminal L-methionyl-L-lysyl-[protein] + acetyl-CoA = N-terminal N(alpha)-acetyl-L-methionyl-L-lysyl-[protein] + CoA + H(+)</text>
        <dbReference type="Rhea" id="RHEA:50580"/>
        <dbReference type="Rhea" id="RHEA-COMP:12734"/>
        <dbReference type="Rhea" id="RHEA-COMP:12735"/>
        <dbReference type="ChEBI" id="CHEBI:15378"/>
        <dbReference type="ChEBI" id="CHEBI:57287"/>
        <dbReference type="ChEBI" id="CHEBI:57288"/>
        <dbReference type="ChEBI" id="CHEBI:133406"/>
        <dbReference type="ChEBI" id="CHEBI:133407"/>
        <dbReference type="EC" id="2.3.1.258"/>
    </reaction>
</comment>
<dbReference type="PANTHER" id="PTHR42919">
    <property type="entry name" value="N-ALPHA-ACETYLTRANSFERASE"/>
    <property type="match status" value="1"/>
</dbReference>
<dbReference type="Pfam" id="PF00583">
    <property type="entry name" value="Acetyltransf_1"/>
    <property type="match status" value="1"/>
</dbReference>
<evidence type="ECO:0000313" key="13">
    <source>
        <dbReference type="EMBL" id="VEL25198.1"/>
    </source>
</evidence>
<dbReference type="EMBL" id="CAAALY010072249">
    <property type="protein sequence ID" value="VEL25198.1"/>
    <property type="molecule type" value="Genomic_DNA"/>
</dbReference>
<evidence type="ECO:0000313" key="14">
    <source>
        <dbReference type="Proteomes" id="UP000784294"/>
    </source>
</evidence>
<comment type="catalytic activity">
    <reaction evidence="5">
        <text>N-terminal L-methionyl-L-tyrosyl-[protein] + acetyl-CoA = N-terminal N(alpha)-acetyl-L-methionyl-L-tyrosyl-[protein] + CoA + H(+)</text>
        <dbReference type="Rhea" id="RHEA:50532"/>
        <dbReference type="Rhea" id="RHEA-COMP:12717"/>
        <dbReference type="Rhea" id="RHEA-COMP:12718"/>
        <dbReference type="ChEBI" id="CHEBI:15378"/>
        <dbReference type="ChEBI" id="CHEBI:57287"/>
        <dbReference type="ChEBI" id="CHEBI:57288"/>
        <dbReference type="ChEBI" id="CHEBI:133384"/>
        <dbReference type="ChEBI" id="CHEBI:133385"/>
        <dbReference type="EC" id="2.3.1.258"/>
    </reaction>
</comment>
<evidence type="ECO:0000256" key="10">
    <source>
        <dbReference type="ARBA" id="ARBA00049103"/>
    </source>
</evidence>
<evidence type="ECO:0000256" key="1">
    <source>
        <dbReference type="ARBA" id="ARBA00022679"/>
    </source>
</evidence>
<evidence type="ECO:0000256" key="9">
    <source>
        <dbReference type="ARBA" id="ARBA00049002"/>
    </source>
</evidence>
<gene>
    <name evidence="13" type="ORF">PXEA_LOCUS18638</name>
</gene>
<evidence type="ECO:0000256" key="5">
    <source>
        <dbReference type="ARBA" id="ARBA00048335"/>
    </source>
</evidence>
<accession>A0A448X101</accession>
<dbReference type="GO" id="GO:0120518">
    <property type="term" value="F:protein N-terminal-methionine acetyltransferase activity"/>
    <property type="evidence" value="ECO:0007669"/>
    <property type="project" value="UniProtKB-EC"/>
</dbReference>
<evidence type="ECO:0000259" key="12">
    <source>
        <dbReference type="PROSITE" id="PS51186"/>
    </source>
</evidence>
<dbReference type="OrthoDB" id="47374at2759"/>
<protein>
    <recommendedName>
        <fullName evidence="3">N-terminal methionine N(alpha)-acetyltransferase NatE</fullName>
        <ecNumber evidence="3">2.3.1.258</ecNumber>
    </recommendedName>
</protein>
<feature type="domain" description="N-acetyltransferase" evidence="12">
    <location>
        <begin position="1"/>
        <end position="129"/>
    </location>
</feature>
<dbReference type="Gene3D" id="3.40.630.30">
    <property type="match status" value="1"/>
</dbReference>
<evidence type="ECO:0000256" key="8">
    <source>
        <dbReference type="ARBA" id="ARBA00048799"/>
    </source>
</evidence>
<dbReference type="CDD" id="cd04301">
    <property type="entry name" value="NAT_SF"/>
    <property type="match status" value="1"/>
</dbReference>
<keyword evidence="2" id="KW-0012">Acyltransferase</keyword>
<evidence type="ECO:0000256" key="11">
    <source>
        <dbReference type="ARBA" id="ARBA00049454"/>
    </source>
</evidence>
<sequence>MCRLAYFNDIVVGAVCYRIDSISATTGTDTGKAAKMEGTSSGQKKLYIMTLGCLAPYRRLGIGSMLLRHVSKFCHKHGHLESIFLHVQVSNTDAVEFYKKFGFSISGEIKGYYRRITPQGAYILEKRLPDSDVHDYSSDSE</sequence>
<dbReference type="SUPFAM" id="SSF55729">
    <property type="entry name" value="Acyl-CoA N-acyltransferases (Nat)"/>
    <property type="match status" value="1"/>
</dbReference>
<comment type="catalytic activity">
    <reaction evidence="11">
        <text>N-terminal L-methionyl-L-threonyl-[protein] + acetyl-CoA = N-terminal N(alpha)-acetyl-L-methionyl-L-threonyl-[protein] + CoA + H(+)</text>
        <dbReference type="Rhea" id="RHEA:50576"/>
        <dbReference type="Rhea" id="RHEA-COMP:12732"/>
        <dbReference type="Rhea" id="RHEA-COMP:12733"/>
        <dbReference type="ChEBI" id="CHEBI:15378"/>
        <dbReference type="ChEBI" id="CHEBI:57287"/>
        <dbReference type="ChEBI" id="CHEBI:57288"/>
        <dbReference type="ChEBI" id="CHEBI:133404"/>
        <dbReference type="ChEBI" id="CHEBI:133405"/>
        <dbReference type="EC" id="2.3.1.258"/>
    </reaction>
</comment>
<dbReference type="PROSITE" id="PS51186">
    <property type="entry name" value="GNAT"/>
    <property type="match status" value="1"/>
</dbReference>
<evidence type="ECO:0000256" key="3">
    <source>
        <dbReference type="ARBA" id="ARBA00039121"/>
    </source>
</evidence>
<evidence type="ECO:0000256" key="6">
    <source>
        <dbReference type="ARBA" id="ARBA00048490"/>
    </source>
</evidence>
<evidence type="ECO:0000256" key="2">
    <source>
        <dbReference type="ARBA" id="ARBA00023315"/>
    </source>
</evidence>
<comment type="catalytic activity">
    <reaction evidence="4">
        <text>N-terminal L-methionyl-L-seryl-[protein] + acetyl-CoA = N-terminal N(alpha)-acetyl-L-methionyl-L-seryl-[protein] + CoA + H(+)</text>
        <dbReference type="Rhea" id="RHEA:50568"/>
        <dbReference type="Rhea" id="RHEA-COMP:12728"/>
        <dbReference type="Rhea" id="RHEA-COMP:12729"/>
        <dbReference type="ChEBI" id="CHEBI:15378"/>
        <dbReference type="ChEBI" id="CHEBI:57287"/>
        <dbReference type="ChEBI" id="CHEBI:57288"/>
        <dbReference type="ChEBI" id="CHEBI:133400"/>
        <dbReference type="ChEBI" id="CHEBI:133401"/>
        <dbReference type="EC" id="2.3.1.258"/>
    </reaction>
</comment>
<dbReference type="PANTHER" id="PTHR42919:SF8">
    <property type="entry name" value="N-ALPHA-ACETYLTRANSFERASE 50"/>
    <property type="match status" value="1"/>
</dbReference>
<dbReference type="EC" id="2.3.1.258" evidence="3"/>
<dbReference type="GO" id="GO:0007064">
    <property type="term" value="P:mitotic sister chromatid cohesion"/>
    <property type="evidence" value="ECO:0007669"/>
    <property type="project" value="TreeGrafter"/>
</dbReference>
<dbReference type="AlphaFoldDB" id="A0A448X101"/>
<dbReference type="GO" id="GO:0031415">
    <property type="term" value="C:NatA complex"/>
    <property type="evidence" value="ECO:0007669"/>
    <property type="project" value="TreeGrafter"/>
</dbReference>
<dbReference type="InterPro" id="IPR016181">
    <property type="entry name" value="Acyl_CoA_acyltransferase"/>
</dbReference>